<proteinExistence type="predicted"/>
<dbReference type="AlphaFoldDB" id="A0A0N4Z604"/>
<accession>A0A0N4Z604</accession>
<organism evidence="1 2">
    <name type="scientific">Parastrongyloides trichosuri</name>
    <name type="common">Possum-specific nematode worm</name>
    <dbReference type="NCBI Taxonomy" id="131310"/>
    <lineage>
        <taxon>Eukaryota</taxon>
        <taxon>Metazoa</taxon>
        <taxon>Ecdysozoa</taxon>
        <taxon>Nematoda</taxon>
        <taxon>Chromadorea</taxon>
        <taxon>Rhabditida</taxon>
        <taxon>Tylenchina</taxon>
        <taxon>Panagrolaimomorpha</taxon>
        <taxon>Strongyloidoidea</taxon>
        <taxon>Strongyloididae</taxon>
        <taxon>Parastrongyloides</taxon>
    </lineage>
</organism>
<name>A0A0N4Z604_PARTI</name>
<dbReference type="WBParaSite" id="PTRK_0000254700.1">
    <property type="protein sequence ID" value="PTRK_0000254700.1"/>
    <property type="gene ID" value="PTRK_0000254700"/>
</dbReference>
<evidence type="ECO:0000313" key="1">
    <source>
        <dbReference type="Proteomes" id="UP000038045"/>
    </source>
</evidence>
<protein>
    <submittedName>
        <fullName evidence="2">F-box domain-containing protein</fullName>
    </submittedName>
</protein>
<sequence length="542" mass="64367">MDDHDAMIFCFTEESISKNIFKYINSYKDFCNLASSCKFFKNLLTLSKKTLTTNNEHCYYEVSLARNMETDYEFPIIFNPFSKDRKIVYTFEEELEYLGTISNGRFNFQTEVGTEVDIEFDEVRPDVSNRVIDGLSNFINELFKYYENAKILNLATSLTSTRNDTLGRLLHNLETNKIETIKFSVQDLFQMVSSEHSIGRLTIFDGLPNLKEIYVSGFLSTAYFYRFNAGDSVLSHFIRCLSNRENCILNFSELNYASVHQESIAEYMDIVSSYGFQIKYKDEFDFPNTTYVPLIQRDAFTRNMNMFNSITSICLKIRITKFFIPIIKGVKYLRKLKEIHVTMLDVKLDDMEEVSWHHLKDLEMFDIDFCLSEEVHPIIANSVDDQNQSQIIMYFVSILPTTLTKFRMHNIYCLRSDVALFINEHLPNIEFMWAQCGLFNDRMCFENFINLKYLIILNLQDIFIPKNVELFIIELKWTVLEDNEMENLFREINERFQYLIYQKQTHSRIYFKDIFKSKEYMKIIDYFHINNPPSRYSKIPRF</sequence>
<evidence type="ECO:0000313" key="2">
    <source>
        <dbReference type="WBParaSite" id="PTRK_0000254700.1"/>
    </source>
</evidence>
<keyword evidence="1" id="KW-1185">Reference proteome</keyword>
<reference evidence="2" key="1">
    <citation type="submission" date="2017-02" db="UniProtKB">
        <authorList>
            <consortium name="WormBaseParasite"/>
        </authorList>
    </citation>
    <scope>IDENTIFICATION</scope>
</reference>
<dbReference type="Proteomes" id="UP000038045">
    <property type="component" value="Unplaced"/>
</dbReference>